<evidence type="ECO:0000313" key="2">
    <source>
        <dbReference type="EMBL" id="RJP55873.1"/>
    </source>
</evidence>
<dbReference type="GO" id="GO:0016491">
    <property type="term" value="F:oxidoreductase activity"/>
    <property type="evidence" value="ECO:0007669"/>
    <property type="project" value="InterPro"/>
</dbReference>
<dbReference type="InterPro" id="IPR036188">
    <property type="entry name" value="FAD/NAD-bd_sf"/>
</dbReference>
<dbReference type="PANTHER" id="PTHR21197:SF0">
    <property type="entry name" value="UDP-GALACTOPYRANOSE MUTASE"/>
    <property type="match status" value="1"/>
</dbReference>
<dbReference type="GO" id="GO:0008767">
    <property type="term" value="F:UDP-galactopyranose mutase activity"/>
    <property type="evidence" value="ECO:0007669"/>
    <property type="project" value="TreeGrafter"/>
</dbReference>
<evidence type="ECO:0000259" key="1">
    <source>
        <dbReference type="Pfam" id="PF01593"/>
    </source>
</evidence>
<accession>A0A3A4QTJ4</accession>
<feature type="domain" description="Amine oxidase" evidence="1">
    <location>
        <begin position="13"/>
        <end position="375"/>
    </location>
</feature>
<dbReference type="PANTHER" id="PTHR21197">
    <property type="entry name" value="UDP-GALACTOPYRANOSE MUTASE"/>
    <property type="match status" value="1"/>
</dbReference>
<dbReference type="Proteomes" id="UP000266426">
    <property type="component" value="Unassembled WGS sequence"/>
</dbReference>
<dbReference type="InterPro" id="IPR002937">
    <property type="entry name" value="Amino_oxidase"/>
</dbReference>
<dbReference type="PRINTS" id="PR00419">
    <property type="entry name" value="ADXRDTASE"/>
</dbReference>
<protein>
    <recommendedName>
        <fullName evidence="1">Amine oxidase domain-containing protein</fullName>
    </recommendedName>
</protein>
<sequence length="472" mass="53151">MRKNIHILGAGPAGLALALRLLKRASLDCDISLIEKEPFTGGLCGSFSRSGIRFDYGSHRLHACSDKGILDEIKSYLGDDLLLNKRNGRIYLSGRFVRFPLKPADLLFHLPPSFIAGIIRDTLLKPFRSKKGGVHSYGDALLYSLGKTMCERFYFPYAEKLWGLTPFKISADQAKRRVAGASIGKIMRKICSKNDRKSVFYYPKNGFGQICGSFEKHANELGGRIHVSSDVHSILHSEGHIQSIRFRSLDGKESSVEQNTDFLCSTIPVTSLVRLFQPSLPQSVLDAADKIRFRSLALVYLVLRTDQFTPFDTHYFPEKNLIFSRISEPLNFSQCSDRKGLTGLCVEVPCSLGDSVCHASEGELVSMVLDDMKKAGLSVRCEIEDSFIRILKDAYPLYELDTMRNFKVIDNHLSTFSNLLNFGRQGLLIHDNIHHAIEMANSAGDCITDKCSLDALRWRSFRRRFEEFVVED</sequence>
<dbReference type="GO" id="GO:0005829">
    <property type="term" value="C:cytosol"/>
    <property type="evidence" value="ECO:0007669"/>
    <property type="project" value="TreeGrafter"/>
</dbReference>
<name>A0A3A4QTJ4_9BACT</name>
<gene>
    <name evidence="2" type="ORF">C4541_13270</name>
</gene>
<dbReference type="SUPFAM" id="SSF51905">
    <property type="entry name" value="FAD/NAD(P)-binding domain"/>
    <property type="match status" value="1"/>
</dbReference>
<dbReference type="Gene3D" id="3.50.50.60">
    <property type="entry name" value="FAD/NAD(P)-binding domain"/>
    <property type="match status" value="1"/>
</dbReference>
<dbReference type="AlphaFoldDB" id="A0A3A4QTJ4"/>
<proteinExistence type="predicted"/>
<evidence type="ECO:0000313" key="3">
    <source>
        <dbReference type="Proteomes" id="UP000266426"/>
    </source>
</evidence>
<dbReference type="Pfam" id="PF01593">
    <property type="entry name" value="Amino_oxidase"/>
    <property type="match status" value="1"/>
</dbReference>
<organism evidence="2 3">
    <name type="scientific">Candidatus Auribacter fodinae</name>
    <dbReference type="NCBI Taxonomy" id="2093366"/>
    <lineage>
        <taxon>Bacteria</taxon>
        <taxon>Pseudomonadati</taxon>
        <taxon>Candidatus Auribacterota</taxon>
        <taxon>Candidatus Auribacteria</taxon>
        <taxon>Candidatus Auribacterales</taxon>
        <taxon>Candidatus Auribacteraceae</taxon>
        <taxon>Candidatus Auribacter</taxon>
    </lineage>
</organism>
<reference evidence="2 3" key="1">
    <citation type="journal article" date="2017" name="ISME J.">
        <title>Energy and carbon metabolisms in a deep terrestrial subsurface fluid microbial community.</title>
        <authorList>
            <person name="Momper L."/>
            <person name="Jungbluth S.P."/>
            <person name="Lee M.D."/>
            <person name="Amend J.P."/>
        </authorList>
    </citation>
    <scope>NUCLEOTIDE SEQUENCE [LARGE SCALE GENOMIC DNA]</scope>
    <source>
        <strain evidence="2">SURF_26</strain>
    </source>
</reference>
<dbReference type="EMBL" id="QZJZ01000105">
    <property type="protein sequence ID" value="RJP55873.1"/>
    <property type="molecule type" value="Genomic_DNA"/>
</dbReference>
<comment type="caution">
    <text evidence="2">The sequence shown here is derived from an EMBL/GenBank/DDBJ whole genome shotgun (WGS) entry which is preliminary data.</text>
</comment>
<dbReference type="GO" id="GO:0050660">
    <property type="term" value="F:flavin adenine dinucleotide binding"/>
    <property type="evidence" value="ECO:0007669"/>
    <property type="project" value="TreeGrafter"/>
</dbReference>